<dbReference type="InterPro" id="IPR029063">
    <property type="entry name" value="SAM-dependent_MTases_sf"/>
</dbReference>
<dbReference type="EMBL" id="BORU01000001">
    <property type="protein sequence ID" value="GIO53659.1"/>
    <property type="molecule type" value="Genomic_DNA"/>
</dbReference>
<evidence type="ECO:0000313" key="2">
    <source>
        <dbReference type="EMBL" id="GIO53659.1"/>
    </source>
</evidence>
<name>A0ABQ4LAP9_9BACL</name>
<reference evidence="2 3" key="1">
    <citation type="submission" date="2021-03" db="EMBL/GenBank/DDBJ databases">
        <title>Antimicrobial resistance genes in bacteria isolated from Japanese honey, and their potential for conferring macrolide and lincosamide resistance in the American foulbrood pathogen Paenibacillus larvae.</title>
        <authorList>
            <person name="Okamoto M."/>
            <person name="Kumagai M."/>
            <person name="Kanamori H."/>
            <person name="Takamatsu D."/>
        </authorList>
    </citation>
    <scope>NUCLEOTIDE SEQUENCE [LARGE SCALE GENOMIC DNA]</scope>
    <source>
        <strain evidence="2 3">J21TS7</strain>
    </source>
</reference>
<gene>
    <name evidence="2" type="ORF">J21TS7_19770</name>
</gene>
<organism evidence="2 3">
    <name type="scientific">Paenibacillus cineris</name>
    <dbReference type="NCBI Taxonomy" id="237530"/>
    <lineage>
        <taxon>Bacteria</taxon>
        <taxon>Bacillati</taxon>
        <taxon>Bacillota</taxon>
        <taxon>Bacilli</taxon>
        <taxon>Bacillales</taxon>
        <taxon>Paenibacillaceae</taxon>
        <taxon>Paenibacillus</taxon>
    </lineage>
</organism>
<dbReference type="PANTHER" id="PTHR43317:SF1">
    <property type="entry name" value="THERMOSPERMINE SYNTHASE ACAULIS5"/>
    <property type="match status" value="1"/>
</dbReference>
<dbReference type="PANTHER" id="PTHR43317">
    <property type="entry name" value="THERMOSPERMINE SYNTHASE ACAULIS5"/>
    <property type="match status" value="1"/>
</dbReference>
<comment type="caution">
    <text evidence="2">The sequence shown here is derived from an EMBL/GenBank/DDBJ whole genome shotgun (WGS) entry which is preliminary data.</text>
</comment>
<dbReference type="Proteomes" id="UP000676601">
    <property type="component" value="Unassembled WGS sequence"/>
</dbReference>
<accession>A0ABQ4LAP9</accession>
<evidence type="ECO:0000313" key="3">
    <source>
        <dbReference type="Proteomes" id="UP000676601"/>
    </source>
</evidence>
<evidence type="ECO:0000256" key="1">
    <source>
        <dbReference type="ARBA" id="ARBA00023115"/>
    </source>
</evidence>
<dbReference type="CDD" id="cd02440">
    <property type="entry name" value="AdoMet_MTases"/>
    <property type="match status" value="1"/>
</dbReference>
<dbReference type="SUPFAM" id="SSF53335">
    <property type="entry name" value="S-adenosyl-L-methionine-dependent methyltransferases"/>
    <property type="match status" value="1"/>
</dbReference>
<sequence length="264" mass="29704">MSEKTMAFFSVGKGKTELYELARKSNGSQEIVVYEAHELFGQTGRFRVLQFGDNAVQGAIDLRDPDRIVLEYPREIVRLIRKRTPENGIIFMIGHGIGTIAGHFREDQCLVAEVNEDIVELSRSYFQYGWNNVEIGDGRALLEQQADGSFDYVILDAFTREGTPHHLTTEEFFAMARQKLKAGGMLIMNAAGRLQRNPVLNAIHTTMEQVFASVRAFALTEGERDAERNVLFLGSETPAAEEVNGLEGFIQVQPEQGYILRDRV</sequence>
<dbReference type="Pfam" id="PF01564">
    <property type="entry name" value="Spermine_synth"/>
    <property type="match status" value="1"/>
</dbReference>
<proteinExistence type="predicted"/>
<keyword evidence="1" id="KW-0620">Polyamine biosynthesis</keyword>
<keyword evidence="3" id="KW-1185">Reference proteome</keyword>
<dbReference type="NCBIfam" id="NF037959">
    <property type="entry name" value="MFS_SpdSyn"/>
    <property type="match status" value="1"/>
</dbReference>
<protein>
    <recommendedName>
        <fullName evidence="4">Spermidine synthase</fullName>
    </recommendedName>
</protein>
<dbReference type="Gene3D" id="3.40.50.150">
    <property type="entry name" value="Vaccinia Virus protein VP39"/>
    <property type="match status" value="1"/>
</dbReference>
<evidence type="ECO:0008006" key="4">
    <source>
        <dbReference type="Google" id="ProtNLM"/>
    </source>
</evidence>